<comment type="caution">
    <text evidence="2">The sequence shown here is derived from an EMBL/GenBank/DDBJ whole genome shotgun (WGS) entry which is preliminary data.</text>
</comment>
<feature type="region of interest" description="Disordered" evidence="1">
    <location>
        <begin position="1"/>
        <end position="47"/>
    </location>
</feature>
<evidence type="ECO:0000256" key="1">
    <source>
        <dbReference type="SAM" id="MobiDB-lite"/>
    </source>
</evidence>
<protein>
    <submittedName>
        <fullName evidence="2">Uncharacterized protein</fullName>
    </submittedName>
</protein>
<evidence type="ECO:0000313" key="3">
    <source>
        <dbReference type="Proteomes" id="UP000216074"/>
    </source>
</evidence>
<organism evidence="2 3">
    <name type="scientific">Bifidobacterium hapali</name>
    <dbReference type="NCBI Taxonomy" id="1630172"/>
    <lineage>
        <taxon>Bacteria</taxon>
        <taxon>Bacillati</taxon>
        <taxon>Actinomycetota</taxon>
        <taxon>Actinomycetes</taxon>
        <taxon>Bifidobacteriales</taxon>
        <taxon>Bifidobacteriaceae</taxon>
        <taxon>Bifidobacterium</taxon>
    </lineage>
</organism>
<sequence length="95" mass="10379">MGDQHTQEKQQTLTRVGRSKGVTTPQTASRPARPAIRDARSAQFAGSPVGEHVAYKQLCCLPNGNEPAIPDALRAAFFWLACRRARCLQTALLFA</sequence>
<dbReference type="AlphaFoldDB" id="A0A261FWS1"/>
<reference evidence="2 3" key="1">
    <citation type="journal article" date="2017" name="BMC Genomics">
        <title>Comparative genomic and phylogenomic analyses of the Bifidobacteriaceae family.</title>
        <authorList>
            <person name="Lugli G.A."/>
            <person name="Milani C."/>
            <person name="Turroni F."/>
            <person name="Duranti S."/>
            <person name="Mancabelli L."/>
            <person name="Mangifesta M."/>
            <person name="Ferrario C."/>
            <person name="Modesto M."/>
            <person name="Mattarelli P."/>
            <person name="Jiri K."/>
            <person name="van Sinderen D."/>
            <person name="Ventura M."/>
        </authorList>
    </citation>
    <scope>NUCLEOTIDE SEQUENCE [LARGE SCALE GENOMIC DNA]</scope>
    <source>
        <strain evidence="2 3">DSM 100202</strain>
    </source>
</reference>
<dbReference type="EMBL" id="MWWY01000035">
    <property type="protein sequence ID" value="OZG63592.1"/>
    <property type="molecule type" value="Genomic_DNA"/>
</dbReference>
<dbReference type="Proteomes" id="UP000216074">
    <property type="component" value="Unassembled WGS sequence"/>
</dbReference>
<name>A0A261FWS1_9BIFI</name>
<keyword evidence="3" id="KW-1185">Reference proteome</keyword>
<gene>
    <name evidence="2" type="ORF">BHAP_1779</name>
</gene>
<accession>A0A261FWS1</accession>
<proteinExistence type="predicted"/>
<evidence type="ECO:0000313" key="2">
    <source>
        <dbReference type="EMBL" id="OZG63592.1"/>
    </source>
</evidence>